<reference evidence="1 2" key="1">
    <citation type="submission" date="2021-01" db="EMBL/GenBank/DDBJ databases">
        <title>Complete genome sequence of Erwinia rhapontici MAFF 311153.</title>
        <authorList>
            <person name="Morohoshi T."/>
            <person name="Someya N."/>
        </authorList>
    </citation>
    <scope>NUCLEOTIDE SEQUENCE [LARGE SCALE GENOMIC DNA]</scope>
    <source>
        <strain evidence="1 2">MAFF 311153</strain>
    </source>
</reference>
<evidence type="ECO:0000313" key="2">
    <source>
        <dbReference type="Proteomes" id="UP000677515"/>
    </source>
</evidence>
<name>A0ABM7N621_ERWRD</name>
<keyword evidence="2" id="KW-1185">Reference proteome</keyword>
<sequence length="184" mass="21005">MPISDEVLQQILLERERLQTPPNPMEKASGAGIARFIVSCNDASSVLSMAKEVMTIVNSHSTQSWLSLDEWSKTLPSRFVNGCSPELTEEEKGKQSERWDGLTYEEKIAEASHDDKWTLSSWLSWLAPEEREWFWWNAVLFDAPLNNSYFLIEVTALDFVFMHGALKWLFKACGAIDVISEDDL</sequence>
<organism evidence="1 2">
    <name type="scientific">Erwinia rhapontici</name>
    <name type="common">Pectobacterium rhapontici</name>
    <dbReference type="NCBI Taxonomy" id="55212"/>
    <lineage>
        <taxon>Bacteria</taxon>
        <taxon>Pseudomonadati</taxon>
        <taxon>Pseudomonadota</taxon>
        <taxon>Gammaproteobacteria</taxon>
        <taxon>Enterobacterales</taxon>
        <taxon>Erwiniaceae</taxon>
        <taxon>Erwinia</taxon>
    </lineage>
</organism>
<dbReference type="Proteomes" id="UP000677515">
    <property type="component" value="Chromosome"/>
</dbReference>
<dbReference type="RefSeq" id="WP_212813409.1">
    <property type="nucleotide sequence ID" value="NZ_AP024329.1"/>
</dbReference>
<protein>
    <submittedName>
        <fullName evidence="1">Uncharacterized protein</fullName>
    </submittedName>
</protein>
<dbReference type="EMBL" id="AP024329">
    <property type="protein sequence ID" value="BCQ36931.1"/>
    <property type="molecule type" value="Genomic_DNA"/>
</dbReference>
<evidence type="ECO:0000313" key="1">
    <source>
        <dbReference type="EMBL" id="BCQ36931.1"/>
    </source>
</evidence>
<gene>
    <name evidence="1" type="ORF">ERHA53_42740</name>
</gene>
<proteinExistence type="predicted"/>
<accession>A0ABM7N621</accession>